<keyword evidence="2" id="KW-0503">Monooxygenase</keyword>
<dbReference type="AlphaFoldDB" id="A0A3B0TWU3"/>
<protein>
    <submittedName>
        <fullName evidence="2">Nitrilotriacetate monooxygenase component B</fullName>
        <ecNumber evidence="2">1.14.13.-</ecNumber>
    </submittedName>
</protein>
<dbReference type="Gene3D" id="2.30.110.10">
    <property type="entry name" value="Electron Transport, Fmn-binding Protein, Chain A"/>
    <property type="match status" value="1"/>
</dbReference>
<sequence>MFYEPKKNNHGLPHRPFKALVGPRPIGWISTLGRDGIANLAPYSFFNAVADDPPVVMFSSSGAKDSLRNAQATGEFVCNIVSYAQRDAMNASSANVPPGVDEFDLAGLAKAECRIVRAPRVAEAPAALECRTVKIVDLPGEGGQPNLYRVVFGLVVGIHIADEALVDGIVDAVRLNQLARLGYQDYSVVDKVFPLVRPGD</sequence>
<proteinExistence type="predicted"/>
<dbReference type="SUPFAM" id="SSF50475">
    <property type="entry name" value="FMN-binding split barrel"/>
    <property type="match status" value="1"/>
</dbReference>
<reference evidence="2" key="1">
    <citation type="submission" date="2018-06" db="EMBL/GenBank/DDBJ databases">
        <authorList>
            <person name="Zhirakovskaya E."/>
        </authorList>
    </citation>
    <scope>NUCLEOTIDE SEQUENCE</scope>
</reference>
<accession>A0A3B0TWU3</accession>
<dbReference type="InterPro" id="IPR012349">
    <property type="entry name" value="Split_barrel_FMN-bd"/>
</dbReference>
<dbReference type="PANTHER" id="PTHR43812">
    <property type="entry name" value="BLR2425 PROTEIN"/>
    <property type="match status" value="1"/>
</dbReference>
<keyword evidence="2" id="KW-0560">Oxidoreductase</keyword>
<dbReference type="InterPro" id="IPR002563">
    <property type="entry name" value="Flavin_Rdtase-like_dom"/>
</dbReference>
<evidence type="ECO:0000259" key="1">
    <source>
        <dbReference type="SMART" id="SM00903"/>
    </source>
</evidence>
<organism evidence="2">
    <name type="scientific">hydrothermal vent metagenome</name>
    <dbReference type="NCBI Taxonomy" id="652676"/>
    <lineage>
        <taxon>unclassified sequences</taxon>
        <taxon>metagenomes</taxon>
        <taxon>ecological metagenomes</taxon>
    </lineage>
</organism>
<dbReference type="EMBL" id="UOEM01000109">
    <property type="protein sequence ID" value="VAW17907.1"/>
    <property type="molecule type" value="Genomic_DNA"/>
</dbReference>
<dbReference type="Pfam" id="PF01613">
    <property type="entry name" value="Flavin_Reduct"/>
    <property type="match status" value="1"/>
</dbReference>
<dbReference type="PANTHER" id="PTHR43812:SF2">
    <property type="entry name" value="FLAVIN REDUCTASE LIKE DOMAIN-CONTAINING PROTEIN"/>
    <property type="match status" value="1"/>
</dbReference>
<evidence type="ECO:0000313" key="2">
    <source>
        <dbReference type="EMBL" id="VAW17907.1"/>
    </source>
</evidence>
<name>A0A3B0TWU3_9ZZZZ</name>
<dbReference type="SMART" id="SM00903">
    <property type="entry name" value="Flavin_Reduct"/>
    <property type="match status" value="1"/>
</dbReference>
<dbReference type="EC" id="1.14.13.-" evidence="2"/>
<dbReference type="GO" id="GO:0010181">
    <property type="term" value="F:FMN binding"/>
    <property type="evidence" value="ECO:0007669"/>
    <property type="project" value="InterPro"/>
</dbReference>
<feature type="domain" description="Flavin reductase like" evidence="1">
    <location>
        <begin position="21"/>
        <end position="172"/>
    </location>
</feature>
<dbReference type="GO" id="GO:0004497">
    <property type="term" value="F:monooxygenase activity"/>
    <property type="evidence" value="ECO:0007669"/>
    <property type="project" value="UniProtKB-KW"/>
</dbReference>
<gene>
    <name evidence="2" type="ORF">MNBD_ALPHA09-395</name>
</gene>